<dbReference type="InterPro" id="IPR003826">
    <property type="entry name" value="AdoMetDC_fam_prok"/>
</dbReference>
<reference evidence="2" key="1">
    <citation type="submission" date="2021-01" db="EMBL/GenBank/DDBJ databases">
        <title>Whole genome shotgun sequence of Actinoplanes ferrugineus NBRC 15555.</title>
        <authorList>
            <person name="Komaki H."/>
            <person name="Tamura T."/>
        </authorList>
    </citation>
    <scope>NUCLEOTIDE SEQUENCE</scope>
    <source>
        <strain evidence="2">NBRC 15555</strain>
    </source>
</reference>
<proteinExistence type="predicted"/>
<comment type="caution">
    <text evidence="2">The sequence shown here is derived from an EMBL/GenBank/DDBJ whole genome shotgun (WGS) entry which is preliminary data.</text>
</comment>
<dbReference type="Proteomes" id="UP000598174">
    <property type="component" value="Unassembled WGS sequence"/>
</dbReference>
<name>A0A919MNY0_9ACTN</name>
<gene>
    <name evidence="2" type="ORF">Afe05nite_65720</name>
</gene>
<evidence type="ECO:0000313" key="2">
    <source>
        <dbReference type="EMBL" id="GIE14732.1"/>
    </source>
</evidence>
<organism evidence="2 3">
    <name type="scientific">Paractinoplanes ferrugineus</name>
    <dbReference type="NCBI Taxonomy" id="113564"/>
    <lineage>
        <taxon>Bacteria</taxon>
        <taxon>Bacillati</taxon>
        <taxon>Actinomycetota</taxon>
        <taxon>Actinomycetes</taxon>
        <taxon>Micromonosporales</taxon>
        <taxon>Micromonosporaceae</taxon>
        <taxon>Paractinoplanes</taxon>
    </lineage>
</organism>
<evidence type="ECO:0008006" key="4">
    <source>
        <dbReference type="Google" id="ProtNLM"/>
    </source>
</evidence>
<dbReference type="GO" id="GO:0008295">
    <property type="term" value="P:spermidine biosynthetic process"/>
    <property type="evidence" value="ECO:0007669"/>
    <property type="project" value="InterPro"/>
</dbReference>
<dbReference type="AlphaFoldDB" id="A0A919MNY0"/>
<comment type="cofactor">
    <cofactor evidence="1">
        <name>pyruvate</name>
        <dbReference type="ChEBI" id="CHEBI:15361"/>
    </cofactor>
</comment>
<dbReference type="GO" id="GO:0004014">
    <property type="term" value="F:adenosylmethionine decarboxylase activity"/>
    <property type="evidence" value="ECO:0007669"/>
    <property type="project" value="InterPro"/>
</dbReference>
<keyword evidence="3" id="KW-1185">Reference proteome</keyword>
<evidence type="ECO:0000256" key="1">
    <source>
        <dbReference type="ARBA" id="ARBA00001928"/>
    </source>
</evidence>
<accession>A0A919MNY0</accession>
<sequence length="135" mass="15464">MSLALPTTATVRDDAVALDSAAYRDLAPMITRQRLVVEGYPTFVITDEHIKDYLSKLSVVTDMITLIEPVTHVSDLYGWAGWIHWETSGAHFYSWERPLSFFSVDIYTCKAFDPAKVVEFTEQYFRTTEIVAKEF</sequence>
<evidence type="ECO:0000313" key="3">
    <source>
        <dbReference type="Proteomes" id="UP000598174"/>
    </source>
</evidence>
<dbReference type="EMBL" id="BOMM01000057">
    <property type="protein sequence ID" value="GIE14732.1"/>
    <property type="molecule type" value="Genomic_DNA"/>
</dbReference>
<dbReference type="Pfam" id="PF02675">
    <property type="entry name" value="AdoMet_dc"/>
    <property type="match status" value="1"/>
</dbReference>
<dbReference type="RefSeq" id="WP_203821121.1">
    <property type="nucleotide sequence ID" value="NZ_BAAABP010000017.1"/>
</dbReference>
<dbReference type="Gene3D" id="3.60.90.10">
    <property type="entry name" value="S-adenosylmethionine decarboxylase"/>
    <property type="match status" value="1"/>
</dbReference>
<protein>
    <recommendedName>
        <fullName evidence="4">S-adenosylmethionine decarboxylase</fullName>
    </recommendedName>
</protein>